<dbReference type="InterPro" id="IPR037090">
    <property type="entry name" value="57_glycoside_trans_central"/>
</dbReference>
<dbReference type="SUPFAM" id="SSF88688">
    <property type="entry name" value="Families 57/38 glycoside transferase middle domain"/>
    <property type="match status" value="1"/>
</dbReference>
<dbReference type="Pfam" id="PF03065">
    <property type="entry name" value="Glyco_hydro_57"/>
    <property type="match status" value="1"/>
</dbReference>
<evidence type="ECO:0000313" key="8">
    <source>
        <dbReference type="EMBL" id="HIU51313.1"/>
    </source>
</evidence>
<dbReference type="Gene3D" id="3.20.110.10">
    <property type="entry name" value="Glycoside hydrolase 38, N terminal domain"/>
    <property type="match status" value="1"/>
</dbReference>
<protein>
    <submittedName>
        <fullName evidence="8">DUF1957 domain-containing protein</fullName>
    </submittedName>
</protein>
<keyword evidence="2 5" id="KW-0119">Carbohydrate metabolism</keyword>
<sequence length="530" mass="62692">MNTNKKGYVSFVLHAHLPFIHHPESDNYLEEQWLFEAISETYIPLLMNYQKLVDEKVNFRITMSMTPPLLWMLDNKLLQKKYINYLLDHIELAKKEVKRTVYDARLNELSKYYVEKYSSDLHIFKDVYHCNLIEAFKHFQDIGVLEIITCGATHGYFPILYVNEKTVKAQIAVGVQTYKKYFGRQPRGIWLPECGYVPEADRYLKEFGIEYIITESHGILYADPTPIYGTFSPIVSPGGVIAFGRDIESSRQVWSSINGYPGDYNYREFYRDIGYEADYDYIKPYIAHDGVRVNTGIKYYRITGKTDQKDYYNLQWAKDSVEKQAGHFFDSRHAQIAHLSSFMEKPPIILCPYDAELYGHWWYEGPYWLYTLFKKVYYDDCNFELITPGEYIDKYPEMQVCSPCRSSWGANGYSEVWLNPTNDYAHRHLHVAGDRMCELAYLYPNETDPLRRFALNQCARELLLAQSSDWLFIITNGTMVDYAKKRIKDHIGRFTKLYTQIKENKIDEEYLNEVYQKDKIFDEIDYMIYY</sequence>
<dbReference type="PANTHER" id="PTHR41695">
    <property type="entry name" value="1,4-ALPHA-GLUCAN BRANCHING ENZYME RV3031-RELATED"/>
    <property type="match status" value="1"/>
</dbReference>
<accession>A0A9D1M011</accession>
<feature type="active site" description="Proton donor" evidence="3">
    <location>
        <position position="354"/>
    </location>
</feature>
<dbReference type="InterPro" id="IPR040042">
    <property type="entry name" value="Branching_enz_MT3115-like"/>
</dbReference>
<feature type="domain" description="1,4-alpha-glucan branching enzyme C-terminal" evidence="7">
    <location>
        <begin position="428"/>
        <end position="529"/>
    </location>
</feature>
<dbReference type="InterPro" id="IPR028995">
    <property type="entry name" value="Glyco_hydro_57/38_cen_sf"/>
</dbReference>
<comment type="similarity">
    <text evidence="1 5">Belongs to the glycosyl hydrolase 57 family.</text>
</comment>
<name>A0A9D1M011_9FIRM</name>
<feature type="active site" description="Nucleophile" evidence="3">
    <location>
        <position position="193"/>
    </location>
</feature>
<evidence type="ECO:0000259" key="7">
    <source>
        <dbReference type="Pfam" id="PF09210"/>
    </source>
</evidence>
<proteinExistence type="inferred from homology"/>
<feature type="binding site" evidence="4">
    <location>
        <position position="262"/>
    </location>
    <ligand>
        <name>substrate</name>
    </ligand>
</feature>
<feature type="domain" description="Glycoside hydrolase family 57 N-terminal" evidence="6">
    <location>
        <begin position="10"/>
        <end position="328"/>
    </location>
</feature>
<evidence type="ECO:0000256" key="2">
    <source>
        <dbReference type="ARBA" id="ARBA00023277"/>
    </source>
</evidence>
<dbReference type="InterPro" id="IPR004300">
    <property type="entry name" value="Glyco_hydro_57_N"/>
</dbReference>
<dbReference type="Gene3D" id="1.20.1430.10">
    <property type="entry name" value="Families 57/38 glycoside transferase, middle domain"/>
    <property type="match status" value="1"/>
</dbReference>
<evidence type="ECO:0000256" key="5">
    <source>
        <dbReference type="RuleBase" id="RU361196"/>
    </source>
</evidence>
<dbReference type="CDD" id="cd10792">
    <property type="entry name" value="GH57N_AmyC_like"/>
    <property type="match status" value="1"/>
</dbReference>
<dbReference type="GO" id="GO:0030979">
    <property type="term" value="P:alpha-glucan biosynthetic process"/>
    <property type="evidence" value="ECO:0007669"/>
    <property type="project" value="InterPro"/>
</dbReference>
<dbReference type="InterPro" id="IPR027291">
    <property type="entry name" value="Glyco_hydro_38_N_sf"/>
</dbReference>
<evidence type="ECO:0000313" key="9">
    <source>
        <dbReference type="Proteomes" id="UP000824093"/>
    </source>
</evidence>
<feature type="binding site" evidence="4">
    <location>
        <position position="245"/>
    </location>
    <ligand>
        <name>substrate</name>
    </ligand>
</feature>
<dbReference type="Pfam" id="PF09210">
    <property type="entry name" value="BE_C"/>
    <property type="match status" value="1"/>
</dbReference>
<dbReference type="EMBL" id="DVNH01000015">
    <property type="protein sequence ID" value="HIU51313.1"/>
    <property type="molecule type" value="Genomic_DNA"/>
</dbReference>
<dbReference type="Proteomes" id="UP000824093">
    <property type="component" value="Unassembled WGS sequence"/>
</dbReference>
<evidence type="ECO:0000259" key="6">
    <source>
        <dbReference type="Pfam" id="PF03065"/>
    </source>
</evidence>
<dbReference type="GO" id="GO:0003844">
    <property type="term" value="F:1,4-alpha-glucan branching enzyme activity"/>
    <property type="evidence" value="ECO:0007669"/>
    <property type="project" value="InterPro"/>
</dbReference>
<dbReference type="PANTHER" id="PTHR41695:SF1">
    <property type="entry name" value="1,4-ALPHA-GLUCAN BRANCHING ENZYME TK1436"/>
    <property type="match status" value="1"/>
</dbReference>
<evidence type="ECO:0000256" key="4">
    <source>
        <dbReference type="PIRSR" id="PIRSR640042-2"/>
    </source>
</evidence>
<dbReference type="InterPro" id="IPR011330">
    <property type="entry name" value="Glyco_hydro/deAcase_b/a-brl"/>
</dbReference>
<evidence type="ECO:0000256" key="3">
    <source>
        <dbReference type="PIRSR" id="PIRSR640042-1"/>
    </source>
</evidence>
<organism evidence="8 9">
    <name type="scientific">Candidatus Merdicola faecigallinarum</name>
    <dbReference type="NCBI Taxonomy" id="2840862"/>
    <lineage>
        <taxon>Bacteria</taxon>
        <taxon>Bacillati</taxon>
        <taxon>Bacillota</taxon>
        <taxon>Clostridia</taxon>
        <taxon>Candidatus Merdicola</taxon>
    </lineage>
</organism>
<evidence type="ECO:0000256" key="1">
    <source>
        <dbReference type="ARBA" id="ARBA00006821"/>
    </source>
</evidence>
<dbReference type="SUPFAM" id="SSF88713">
    <property type="entry name" value="Glycoside hydrolase/deacetylase"/>
    <property type="match status" value="1"/>
</dbReference>
<dbReference type="GO" id="GO:0005576">
    <property type="term" value="C:extracellular region"/>
    <property type="evidence" value="ECO:0007669"/>
    <property type="project" value="TreeGrafter"/>
</dbReference>
<feature type="binding site" evidence="4">
    <location>
        <position position="469"/>
    </location>
    <ligand>
        <name>substrate</name>
    </ligand>
</feature>
<reference evidence="8" key="1">
    <citation type="submission" date="2020-10" db="EMBL/GenBank/DDBJ databases">
        <authorList>
            <person name="Gilroy R."/>
        </authorList>
    </citation>
    <scope>NUCLEOTIDE SEQUENCE</scope>
    <source>
        <strain evidence="8">CHK195-15760</strain>
    </source>
</reference>
<reference evidence="8" key="2">
    <citation type="journal article" date="2021" name="PeerJ">
        <title>Extensive microbial diversity within the chicken gut microbiome revealed by metagenomics and culture.</title>
        <authorList>
            <person name="Gilroy R."/>
            <person name="Ravi A."/>
            <person name="Getino M."/>
            <person name="Pursley I."/>
            <person name="Horton D.L."/>
            <person name="Alikhan N.F."/>
            <person name="Baker D."/>
            <person name="Gharbi K."/>
            <person name="Hall N."/>
            <person name="Watson M."/>
            <person name="Adriaenssens E.M."/>
            <person name="Foster-Nyarko E."/>
            <person name="Jarju S."/>
            <person name="Secka A."/>
            <person name="Antonio M."/>
            <person name="Oren A."/>
            <person name="Chaudhuri R.R."/>
            <person name="La Ragione R."/>
            <person name="Hildebrand F."/>
            <person name="Pallen M.J."/>
        </authorList>
    </citation>
    <scope>NUCLEOTIDE SEQUENCE</scope>
    <source>
        <strain evidence="8">CHK195-15760</strain>
    </source>
</reference>
<gene>
    <name evidence="8" type="ORF">IAB70_01610</name>
</gene>
<dbReference type="InterPro" id="IPR015293">
    <property type="entry name" value="BE_C"/>
</dbReference>
<feature type="binding site" evidence="4">
    <location>
        <position position="408"/>
    </location>
    <ligand>
        <name>substrate</name>
    </ligand>
</feature>
<comment type="caution">
    <text evidence="8">The sequence shown here is derived from an EMBL/GenBank/DDBJ whole genome shotgun (WGS) entry which is preliminary data.</text>
</comment>
<dbReference type="AlphaFoldDB" id="A0A9D1M011"/>